<accession>B6D671</accession>
<dbReference type="EMBL" id="EU839994">
    <property type="protein sequence ID" value="ACI28858.1"/>
    <property type="molecule type" value="Genomic_DNA"/>
</dbReference>
<evidence type="ECO:0000313" key="2">
    <source>
        <dbReference type="EMBL" id="ACI28858.1"/>
    </source>
</evidence>
<keyword evidence="1" id="KW-0812">Transmembrane</keyword>
<feature type="transmembrane region" description="Helical" evidence="1">
    <location>
        <begin position="12"/>
        <end position="29"/>
    </location>
</feature>
<reference evidence="2 3" key="1">
    <citation type="submission" date="2008-06" db="EMBL/GenBank/DDBJ databases">
        <title>Complete nucleotide sequence analysis of the Agrotis ipsilon multiple nucleopolyhedrovirus.</title>
        <authorList>
            <person name="Harrison R.L."/>
        </authorList>
    </citation>
    <scope>NUCLEOTIDE SEQUENCE [LARGE SCALE GENOMIC DNA]</scope>
    <source>
        <strain evidence="2 3">Illinois</strain>
    </source>
</reference>
<name>B6D671_9ABAC</name>
<keyword evidence="3" id="KW-1185">Reference proteome</keyword>
<evidence type="ECO:0000313" key="3">
    <source>
        <dbReference type="Proteomes" id="UP000204251"/>
    </source>
</evidence>
<evidence type="ECO:0000256" key="1">
    <source>
        <dbReference type="SAM" id="Phobius"/>
    </source>
</evidence>
<dbReference type="KEGG" id="vg:6965925"/>
<dbReference type="Proteomes" id="UP000204251">
    <property type="component" value="Segment"/>
</dbReference>
<feature type="transmembrane region" description="Helical" evidence="1">
    <location>
        <begin position="35"/>
        <end position="53"/>
    </location>
</feature>
<protein>
    <submittedName>
        <fullName evidence="2">Uncharacterized protein</fullName>
    </submittedName>
</protein>
<dbReference type="RefSeq" id="YP_002268187.1">
    <property type="nucleotide sequence ID" value="NC_011345.1"/>
</dbReference>
<proteinExistence type="predicted"/>
<keyword evidence="1" id="KW-1133">Transmembrane helix</keyword>
<sequence length="54" mass="6042">MISVTVRILRVLHLNCFIMTAAATAWVVVSMKSSYFPPLYTLFLFITTLCVVGC</sequence>
<organism evidence="2 3">
    <name type="scientific">Agrotis ipsilon multiple nucleopolyhedrovirus</name>
    <dbReference type="NCBI Taxonomy" id="208013"/>
    <lineage>
        <taxon>Viruses</taxon>
        <taxon>Viruses incertae sedis</taxon>
        <taxon>Naldaviricetes</taxon>
        <taxon>Lefavirales</taxon>
        <taxon>Baculoviridae</taxon>
        <taxon>Alphabaculovirus</taxon>
        <taxon>Alphabaculovirus agipsilonis</taxon>
    </lineage>
</organism>
<keyword evidence="1" id="KW-0472">Membrane</keyword>
<dbReference type="GeneID" id="6965925"/>